<reference evidence="11" key="2">
    <citation type="submission" date="2010-08" db="EMBL/GenBank/DDBJ databases">
        <title>Complete sequence of Fibrobacter succinogenes subsp. succinogenes S85.</title>
        <authorList>
            <person name="Durkin A.S."/>
            <person name="Nelson K.E."/>
            <person name="Morrison M."/>
            <person name="Forsberg C.W."/>
            <person name="Wilson D.B."/>
            <person name="Russell J.B."/>
            <person name="Cann I.K.O."/>
            <person name="Mackie R.I."/>
            <person name="White B.A."/>
        </authorList>
    </citation>
    <scope>NUCLEOTIDE SEQUENCE [LARGE SCALE GENOMIC DNA]</scope>
    <source>
        <strain evidence="11">ATCC 19169 / S85</strain>
    </source>
</reference>
<dbReference type="eggNOG" id="COG0848">
    <property type="taxonomic scope" value="Bacteria"/>
</dbReference>
<reference evidence="10" key="3">
    <citation type="submission" date="2010-08" db="EMBL/GenBank/DDBJ databases">
        <authorList>
            <person name="Durkin A.S."/>
            <person name="Nelson K.E."/>
            <person name="Morrison M."/>
            <person name="Forsberg C.W."/>
            <person name="Wilson D.B."/>
            <person name="Russell J.B."/>
            <person name="Cann I.K.O."/>
            <person name="Mackie R.I."/>
            <person name="White B.A."/>
        </authorList>
    </citation>
    <scope>NUCLEOTIDE SEQUENCE</scope>
    <source>
        <strain evidence="10">S85</strain>
    </source>
</reference>
<dbReference type="AlphaFoldDB" id="C9RJ11"/>
<dbReference type="KEGG" id="fsc:FSU_0433"/>
<keyword evidence="12" id="KW-1185">Reference proteome</keyword>
<dbReference type="PANTHER" id="PTHR30558:SF13">
    <property type="entry name" value="BIOPOLYMER TRANSPORT PROTEIN EXBD2"/>
    <property type="match status" value="1"/>
</dbReference>
<evidence type="ECO:0000313" key="11">
    <source>
        <dbReference type="Proteomes" id="UP000000517"/>
    </source>
</evidence>
<evidence type="ECO:0000313" key="9">
    <source>
        <dbReference type="EMBL" id="ACX73655.1"/>
    </source>
</evidence>
<dbReference type="HOGENOM" id="CLU_085305_3_0_0"/>
<dbReference type="PANTHER" id="PTHR30558">
    <property type="entry name" value="EXBD MEMBRANE COMPONENT OF PMF-DRIVEN MACROMOLECULE IMPORT SYSTEM"/>
    <property type="match status" value="1"/>
</dbReference>
<keyword evidence="7" id="KW-0653">Protein transport</keyword>
<dbReference type="RefSeq" id="WP_012819885.1">
    <property type="nucleotide sequence ID" value="NC_013410.1"/>
</dbReference>
<dbReference type="InterPro" id="IPR003400">
    <property type="entry name" value="ExbD"/>
</dbReference>
<dbReference type="PATRIC" id="fig|59374.8.peg.423"/>
<protein>
    <submittedName>
        <fullName evidence="9">Biopolymer transport protein ExbD/TolR</fullName>
    </submittedName>
    <submittedName>
        <fullName evidence="10">Biopolymer transport protein, ExbD/TolR family</fullName>
    </submittedName>
</protein>
<keyword evidence="6 8" id="KW-0472">Membrane</keyword>
<dbReference type="STRING" id="59374.FSU_0433"/>
<evidence type="ECO:0000256" key="1">
    <source>
        <dbReference type="ARBA" id="ARBA00004162"/>
    </source>
</evidence>
<dbReference type="EMBL" id="CP001792">
    <property type="protein sequence ID" value="ACX73655.1"/>
    <property type="molecule type" value="Genomic_DNA"/>
</dbReference>
<comment type="similarity">
    <text evidence="2 7">Belongs to the ExbD/TolR family.</text>
</comment>
<gene>
    <name evidence="9" type="ordered locus">Fisuc_0040</name>
    <name evidence="10" type="ordered locus">FSU_0433</name>
</gene>
<dbReference type="KEGG" id="fsu:Fisuc_0040"/>
<accession>C9RJ11</accession>
<proteinExistence type="inferred from homology"/>
<dbReference type="Proteomes" id="UP000001497">
    <property type="component" value="Chromosome"/>
</dbReference>
<dbReference type="EMBL" id="CP002158">
    <property type="protein sequence ID" value="ADL26132.1"/>
    <property type="molecule type" value="Genomic_DNA"/>
</dbReference>
<keyword evidence="3" id="KW-1003">Cell membrane</keyword>
<evidence type="ECO:0000256" key="8">
    <source>
        <dbReference type="SAM" id="Phobius"/>
    </source>
</evidence>
<dbReference type="Pfam" id="PF02472">
    <property type="entry name" value="ExbD"/>
    <property type="match status" value="1"/>
</dbReference>
<evidence type="ECO:0000256" key="6">
    <source>
        <dbReference type="ARBA" id="ARBA00023136"/>
    </source>
</evidence>
<evidence type="ECO:0000313" key="10">
    <source>
        <dbReference type="EMBL" id="ADL26132.1"/>
    </source>
</evidence>
<dbReference type="Gene3D" id="3.30.420.270">
    <property type="match status" value="1"/>
</dbReference>
<evidence type="ECO:0000256" key="5">
    <source>
        <dbReference type="ARBA" id="ARBA00022989"/>
    </source>
</evidence>
<keyword evidence="7" id="KW-0813">Transport</keyword>
<reference evidence="9 12" key="1">
    <citation type="submission" date="2009-10" db="EMBL/GenBank/DDBJ databases">
        <title>Complete sequence of Fibrobacter succinogenes subsp. succinogenes S85.</title>
        <authorList>
            <consortium name="US DOE Joint Genome Institute"/>
            <person name="Lucas S."/>
            <person name="Copeland A."/>
            <person name="Lapidus A."/>
            <person name="Glavina del Rio T."/>
            <person name="Tice H."/>
            <person name="Bruce D."/>
            <person name="Goodwin L."/>
            <person name="Pitluck S."/>
            <person name="Chertkov O."/>
            <person name="Detter J.C."/>
            <person name="Han C."/>
            <person name="Tapia R."/>
            <person name="Larimer F."/>
            <person name="Land M."/>
            <person name="Hauser L."/>
            <person name="Kyrpides N."/>
            <person name="Mikhailova N."/>
            <person name="Weimer P.J."/>
            <person name="Stevenson D.M."/>
            <person name="Boyum J."/>
            <person name="Brumm P.I."/>
            <person name="Mead D."/>
        </authorList>
    </citation>
    <scope>NUCLEOTIDE SEQUENCE [LARGE SCALE GENOMIC DNA]</scope>
    <source>
        <strain evidence="12">ATCC 19169 / S85</strain>
        <strain evidence="9">S85</strain>
    </source>
</reference>
<evidence type="ECO:0000256" key="2">
    <source>
        <dbReference type="ARBA" id="ARBA00005811"/>
    </source>
</evidence>
<dbReference type="GO" id="GO:0015031">
    <property type="term" value="P:protein transport"/>
    <property type="evidence" value="ECO:0007669"/>
    <property type="project" value="UniProtKB-KW"/>
</dbReference>
<evidence type="ECO:0000256" key="3">
    <source>
        <dbReference type="ARBA" id="ARBA00022475"/>
    </source>
</evidence>
<dbReference type="Proteomes" id="UP000000517">
    <property type="component" value="Chromosome"/>
</dbReference>
<evidence type="ECO:0000256" key="7">
    <source>
        <dbReference type="RuleBase" id="RU003879"/>
    </source>
</evidence>
<name>C9RJ11_FIBSS</name>
<evidence type="ECO:0000313" key="12">
    <source>
        <dbReference type="Proteomes" id="UP000001497"/>
    </source>
</evidence>
<dbReference type="GO" id="GO:0005886">
    <property type="term" value="C:plasma membrane"/>
    <property type="evidence" value="ECO:0007669"/>
    <property type="project" value="UniProtKB-SubCell"/>
</dbReference>
<keyword evidence="5 8" id="KW-1133">Transmembrane helix</keyword>
<evidence type="ECO:0000256" key="4">
    <source>
        <dbReference type="ARBA" id="ARBA00022692"/>
    </source>
</evidence>
<dbReference type="GO" id="GO:0022857">
    <property type="term" value="F:transmembrane transporter activity"/>
    <property type="evidence" value="ECO:0007669"/>
    <property type="project" value="InterPro"/>
</dbReference>
<keyword evidence="4 7" id="KW-0812">Transmembrane</keyword>
<organism evidence="10 11">
    <name type="scientific">Fibrobacter succinogenes (strain ATCC 19169 / S85)</name>
    <dbReference type="NCBI Taxonomy" id="59374"/>
    <lineage>
        <taxon>Bacteria</taxon>
        <taxon>Pseudomonadati</taxon>
        <taxon>Fibrobacterota</taxon>
        <taxon>Fibrobacteria</taxon>
        <taxon>Fibrobacterales</taxon>
        <taxon>Fibrobacteraceae</taxon>
        <taxon>Fibrobacter</taxon>
    </lineage>
</organism>
<comment type="subcellular location">
    <subcellularLocation>
        <location evidence="1">Cell membrane</location>
        <topology evidence="1">Single-pass membrane protein</topology>
    </subcellularLocation>
    <subcellularLocation>
        <location evidence="7">Cell membrane</location>
        <topology evidence="7">Single-pass type II membrane protein</topology>
    </subcellularLocation>
</comment>
<dbReference type="OrthoDB" id="9793581at2"/>
<sequence length="134" mass="14731">MSFIRKRSRSGGGIDVSPMLDMVFILLIFFIVTSTFTRETGVDVTKPKASTAKELAKESILIGVTRQGTIHINETQVNLSTLQTVLRQMMAEAPDRPVIIVSDRDAPNGVVVDILDECNLAKVRKVSISANKEE</sequence>
<feature type="transmembrane region" description="Helical" evidence="8">
    <location>
        <begin position="12"/>
        <end position="32"/>
    </location>
</feature>